<evidence type="ECO:0000313" key="4">
    <source>
        <dbReference type="Proteomes" id="UP000286701"/>
    </source>
</evidence>
<dbReference type="AlphaFoldDB" id="A0A444MHH2"/>
<dbReference type="Proteomes" id="UP000286701">
    <property type="component" value="Unassembled WGS sequence"/>
</dbReference>
<dbReference type="GO" id="GO:0005829">
    <property type="term" value="C:cytosol"/>
    <property type="evidence" value="ECO:0007669"/>
    <property type="project" value="UniProtKB-ARBA"/>
</dbReference>
<organism evidence="3 4">
    <name type="scientific">Mucilaginibacter gilvus</name>
    <dbReference type="NCBI Taxonomy" id="2305909"/>
    <lineage>
        <taxon>Bacteria</taxon>
        <taxon>Pseudomonadati</taxon>
        <taxon>Bacteroidota</taxon>
        <taxon>Sphingobacteriia</taxon>
        <taxon>Sphingobacteriales</taxon>
        <taxon>Sphingobacteriaceae</taxon>
        <taxon>Mucilaginibacter</taxon>
    </lineage>
</organism>
<dbReference type="CDD" id="cd19091">
    <property type="entry name" value="AKR_PsAKR"/>
    <property type="match status" value="1"/>
</dbReference>
<dbReference type="InterPro" id="IPR023210">
    <property type="entry name" value="NADP_OxRdtase_dom"/>
</dbReference>
<keyword evidence="4" id="KW-1185">Reference proteome</keyword>
<evidence type="ECO:0000313" key="3">
    <source>
        <dbReference type="EMBL" id="RWY46072.1"/>
    </source>
</evidence>
<reference evidence="3 4" key="1">
    <citation type="submission" date="2019-01" db="EMBL/GenBank/DDBJ databases">
        <title>Mucilaginibacter antarcticum sp. nov., isolated from antarctic soil.</title>
        <authorList>
            <person name="Yan Y.-Q."/>
            <person name="Du Z.-J."/>
        </authorList>
    </citation>
    <scope>NUCLEOTIDE SEQUENCE [LARGE SCALE GENOMIC DNA]</scope>
    <source>
        <strain evidence="3 4">F01003</strain>
    </source>
</reference>
<protein>
    <submittedName>
        <fullName evidence="3">Aldo/keto reductase</fullName>
    </submittedName>
</protein>
<dbReference type="InterPro" id="IPR050523">
    <property type="entry name" value="AKR_Detox_Biosynth"/>
</dbReference>
<dbReference type="Pfam" id="PF00248">
    <property type="entry name" value="Aldo_ket_red"/>
    <property type="match status" value="1"/>
</dbReference>
<comment type="caution">
    <text evidence="3">The sequence shown here is derived from an EMBL/GenBank/DDBJ whole genome shotgun (WGS) entry which is preliminary data.</text>
</comment>
<dbReference type="PANTHER" id="PTHR43364:SF4">
    <property type="entry name" value="NAD(P)-LINKED OXIDOREDUCTASE SUPERFAMILY PROTEIN"/>
    <property type="match status" value="1"/>
</dbReference>
<dbReference type="RefSeq" id="WP_128536489.1">
    <property type="nucleotide sequence ID" value="NZ_SBIW01000031.1"/>
</dbReference>
<dbReference type="EMBL" id="SBIW01000031">
    <property type="protein sequence ID" value="RWY46072.1"/>
    <property type="molecule type" value="Genomic_DNA"/>
</dbReference>
<name>A0A444MHH2_9SPHI</name>
<dbReference type="OrthoDB" id="9773828at2"/>
<dbReference type="InterPro" id="IPR036812">
    <property type="entry name" value="NAD(P)_OxRdtase_dom_sf"/>
</dbReference>
<keyword evidence="1" id="KW-0560">Oxidoreductase</keyword>
<dbReference type="Gene3D" id="3.20.20.100">
    <property type="entry name" value="NADP-dependent oxidoreductase domain"/>
    <property type="match status" value="1"/>
</dbReference>
<dbReference type="GO" id="GO:0016491">
    <property type="term" value="F:oxidoreductase activity"/>
    <property type="evidence" value="ECO:0007669"/>
    <property type="project" value="UniProtKB-KW"/>
</dbReference>
<dbReference type="SUPFAM" id="SSF51430">
    <property type="entry name" value="NAD(P)-linked oxidoreductase"/>
    <property type="match status" value="1"/>
</dbReference>
<evidence type="ECO:0000256" key="1">
    <source>
        <dbReference type="ARBA" id="ARBA00023002"/>
    </source>
</evidence>
<evidence type="ECO:0000259" key="2">
    <source>
        <dbReference type="Pfam" id="PF00248"/>
    </source>
</evidence>
<gene>
    <name evidence="3" type="ORF">EPL05_23800</name>
</gene>
<sequence length="340" mass="37718">MHYKILGNTGLKVSVISLGTMNYGGKGFFKVMGALDQAEVDEQFKVSIENGINLIDTANVYSEGLSEEMIGQAIKNLSINRDDLVIATKVRGGMGSGVNDRGLSRKHIIQQVEASLKRLKTDYIDLYQIHSADPLTPIEETLETLDALVKSGKVRYTGASNITAWNLMKTLAHSQYNKLERFASLQANYSIVGRELEREMVPLLNDQKVGLMVWSPLASGWLTGKYQKDAKEKGNGRIDNFKQQFINQDRLQAILEAMEPMVLEKNSSFAQLSLAWLLHQPVVSSIIIGATKIIQLTDNLKALDIKFSAQELSVLNKVSAIPEEYPGNVDTIMNVDRKAS</sequence>
<proteinExistence type="predicted"/>
<feature type="domain" description="NADP-dependent oxidoreductase" evidence="2">
    <location>
        <begin position="16"/>
        <end position="318"/>
    </location>
</feature>
<dbReference type="PANTHER" id="PTHR43364">
    <property type="entry name" value="NADH-SPECIFIC METHYLGLYOXAL REDUCTASE-RELATED"/>
    <property type="match status" value="1"/>
</dbReference>
<dbReference type="FunFam" id="3.20.20.100:FF:000004">
    <property type="entry name" value="Oxidoreductase, aldo/keto reductase"/>
    <property type="match status" value="1"/>
</dbReference>
<accession>A0A444MHH2</accession>